<reference evidence="1" key="2">
    <citation type="journal article" date="2015" name="Data Brief">
        <title>Shoot transcriptome of the giant reed, Arundo donax.</title>
        <authorList>
            <person name="Barrero R.A."/>
            <person name="Guerrero F.D."/>
            <person name="Moolhuijzen P."/>
            <person name="Goolsby J.A."/>
            <person name="Tidwell J."/>
            <person name="Bellgard S.E."/>
            <person name="Bellgard M.I."/>
        </authorList>
    </citation>
    <scope>NUCLEOTIDE SEQUENCE</scope>
    <source>
        <tissue evidence="1">Shoot tissue taken approximately 20 cm above the soil surface</tissue>
    </source>
</reference>
<organism evidence="1">
    <name type="scientific">Arundo donax</name>
    <name type="common">Giant reed</name>
    <name type="synonym">Donax arundinaceus</name>
    <dbReference type="NCBI Taxonomy" id="35708"/>
    <lineage>
        <taxon>Eukaryota</taxon>
        <taxon>Viridiplantae</taxon>
        <taxon>Streptophyta</taxon>
        <taxon>Embryophyta</taxon>
        <taxon>Tracheophyta</taxon>
        <taxon>Spermatophyta</taxon>
        <taxon>Magnoliopsida</taxon>
        <taxon>Liliopsida</taxon>
        <taxon>Poales</taxon>
        <taxon>Poaceae</taxon>
        <taxon>PACMAD clade</taxon>
        <taxon>Arundinoideae</taxon>
        <taxon>Arundineae</taxon>
        <taxon>Arundo</taxon>
    </lineage>
</organism>
<name>A0A0A9BAE7_ARUDO</name>
<evidence type="ECO:0000313" key="1">
    <source>
        <dbReference type="EMBL" id="JAD56292.1"/>
    </source>
</evidence>
<reference evidence="1" key="1">
    <citation type="submission" date="2014-09" db="EMBL/GenBank/DDBJ databases">
        <authorList>
            <person name="Magalhaes I.L.F."/>
            <person name="Oliveira U."/>
            <person name="Santos F.R."/>
            <person name="Vidigal T.H.D.A."/>
            <person name="Brescovit A.D."/>
            <person name="Santos A.J."/>
        </authorList>
    </citation>
    <scope>NUCLEOTIDE SEQUENCE</scope>
    <source>
        <tissue evidence="1">Shoot tissue taken approximately 20 cm above the soil surface</tissue>
    </source>
</reference>
<protein>
    <submittedName>
        <fullName evidence="1">Uncharacterized protein</fullName>
    </submittedName>
</protein>
<sequence length="38" mass="4368">MEMRKDIHSPLFLLPPYHPSCLFLLQCQAQRSTVRPGG</sequence>
<accession>A0A0A9BAE7</accession>
<dbReference type="EMBL" id="GBRH01241603">
    <property type="protein sequence ID" value="JAD56292.1"/>
    <property type="molecule type" value="Transcribed_RNA"/>
</dbReference>
<dbReference type="AlphaFoldDB" id="A0A0A9BAE7"/>
<proteinExistence type="predicted"/>